<dbReference type="AlphaFoldDB" id="A0A1G1W988"/>
<comment type="caution">
    <text evidence="2">The sequence shown here is derived from an EMBL/GenBank/DDBJ whole genome shotgun (WGS) entry which is preliminary data.</text>
</comment>
<evidence type="ECO:0000313" key="3">
    <source>
        <dbReference type="Proteomes" id="UP000176631"/>
    </source>
</evidence>
<feature type="transmembrane region" description="Helical" evidence="1">
    <location>
        <begin position="39"/>
        <end position="66"/>
    </location>
</feature>
<sequence length="130" mass="14678">MKKFIIPITIGAVVFWAVFFSIVYFTPPKIGEAIVITNVSYALLSALAGLTFTITLAIYFISGVFVTRLPGQDMLIASKRRLVRSLRRAFLFSFLIIAIEFLKVFSFLNFLNTALIIGIVILIELYFSNR</sequence>
<evidence type="ECO:0000313" key="2">
    <source>
        <dbReference type="EMBL" id="OGY24110.1"/>
    </source>
</evidence>
<proteinExistence type="predicted"/>
<evidence type="ECO:0000256" key="1">
    <source>
        <dbReference type="SAM" id="Phobius"/>
    </source>
</evidence>
<accession>A0A1G1W988</accession>
<name>A0A1G1W988_9BACT</name>
<feature type="transmembrane region" description="Helical" evidence="1">
    <location>
        <begin position="86"/>
        <end position="104"/>
    </location>
</feature>
<keyword evidence="1" id="KW-0472">Membrane</keyword>
<dbReference type="STRING" id="1802593.A2172_01025"/>
<dbReference type="Proteomes" id="UP000176631">
    <property type="component" value="Unassembled WGS sequence"/>
</dbReference>
<gene>
    <name evidence="2" type="ORF">A2172_01025</name>
</gene>
<organism evidence="2 3">
    <name type="scientific">Candidatus Woykebacteria bacterium RBG_13_40_15</name>
    <dbReference type="NCBI Taxonomy" id="1802593"/>
    <lineage>
        <taxon>Bacteria</taxon>
        <taxon>Candidatus Woykeibacteriota</taxon>
    </lineage>
</organism>
<dbReference type="EMBL" id="MHCP01000015">
    <property type="protein sequence ID" value="OGY24110.1"/>
    <property type="molecule type" value="Genomic_DNA"/>
</dbReference>
<keyword evidence="1" id="KW-0812">Transmembrane</keyword>
<reference evidence="2 3" key="1">
    <citation type="journal article" date="2016" name="Nat. Commun.">
        <title>Thousands of microbial genomes shed light on interconnected biogeochemical processes in an aquifer system.</title>
        <authorList>
            <person name="Anantharaman K."/>
            <person name="Brown C.T."/>
            <person name="Hug L.A."/>
            <person name="Sharon I."/>
            <person name="Castelle C.J."/>
            <person name="Probst A.J."/>
            <person name="Thomas B.C."/>
            <person name="Singh A."/>
            <person name="Wilkins M.J."/>
            <person name="Karaoz U."/>
            <person name="Brodie E.L."/>
            <person name="Williams K.H."/>
            <person name="Hubbard S.S."/>
            <person name="Banfield J.F."/>
        </authorList>
    </citation>
    <scope>NUCLEOTIDE SEQUENCE [LARGE SCALE GENOMIC DNA]</scope>
</reference>
<feature type="transmembrane region" description="Helical" evidence="1">
    <location>
        <begin position="5"/>
        <end position="27"/>
    </location>
</feature>
<protein>
    <submittedName>
        <fullName evidence="2">Uncharacterized protein</fullName>
    </submittedName>
</protein>
<feature type="transmembrane region" description="Helical" evidence="1">
    <location>
        <begin position="110"/>
        <end position="127"/>
    </location>
</feature>
<keyword evidence="1" id="KW-1133">Transmembrane helix</keyword>